<evidence type="ECO:0000256" key="1">
    <source>
        <dbReference type="SAM" id="MobiDB-lite"/>
    </source>
</evidence>
<accession>A0A2S9PQY8</accession>
<proteinExistence type="predicted"/>
<reference evidence="2 3" key="1">
    <citation type="submission" date="2018-03" db="EMBL/GenBank/DDBJ databases">
        <title>Novel Streptomyces sp. from soil.</title>
        <authorList>
            <person name="Tan G.Y.A."/>
            <person name="Lee Z.Y."/>
        </authorList>
    </citation>
    <scope>NUCLEOTIDE SEQUENCE [LARGE SCALE GENOMIC DNA]</scope>
    <source>
        <strain evidence="2 3">ST5x</strain>
    </source>
</reference>
<dbReference type="Proteomes" id="UP000239322">
    <property type="component" value="Unassembled WGS sequence"/>
</dbReference>
<feature type="region of interest" description="Disordered" evidence="1">
    <location>
        <begin position="392"/>
        <end position="413"/>
    </location>
</feature>
<evidence type="ECO:0008006" key="4">
    <source>
        <dbReference type="Google" id="ProtNLM"/>
    </source>
</evidence>
<name>A0A2S9PQY8_9ACTN</name>
<dbReference type="OrthoDB" id="3846417at2"/>
<protein>
    <recommendedName>
        <fullName evidence="4">AG2 protein</fullName>
    </recommendedName>
</protein>
<organism evidence="2 3">
    <name type="scientific">Streptomyces solincola</name>
    <dbReference type="NCBI Taxonomy" id="2100817"/>
    <lineage>
        <taxon>Bacteria</taxon>
        <taxon>Bacillati</taxon>
        <taxon>Actinomycetota</taxon>
        <taxon>Actinomycetes</taxon>
        <taxon>Kitasatosporales</taxon>
        <taxon>Streptomycetaceae</taxon>
        <taxon>Streptomyces</taxon>
    </lineage>
</organism>
<feature type="region of interest" description="Disordered" evidence="1">
    <location>
        <begin position="746"/>
        <end position="767"/>
    </location>
</feature>
<dbReference type="EMBL" id="PVLV01000418">
    <property type="protein sequence ID" value="PRH76824.1"/>
    <property type="molecule type" value="Genomic_DNA"/>
</dbReference>
<gene>
    <name evidence="2" type="ORF">C6N75_23510</name>
</gene>
<dbReference type="RefSeq" id="WP_105870899.1">
    <property type="nucleotide sequence ID" value="NZ_PVLV01000418.1"/>
</dbReference>
<evidence type="ECO:0000313" key="3">
    <source>
        <dbReference type="Proteomes" id="UP000239322"/>
    </source>
</evidence>
<sequence length="767" mass="81951">MDFDTLLHAKFGTLDSALTDWDTLVTNLEKLERAANDGLKATAAKADWRGVNSQVGRNFVAKTVGEFADAHTQATSVRHIIRDTAGELKKYQGDLQDALSRAKGQHISVTASGTGFTVKAADGEAGKDVRQSEVDGLRDEIEGILKGAAESDGTAAKILRALADQAEKGFGDGSYKDRDQAADAMKKAEELAALAKKDPGKLTGAEFDTLLAGLSTYNRDGLFASTFAQQLGAQGTLDFWAKLNDPNSRDFAADGKRFDQHDDLQKNLSLTLANATQSHSPEMSRWKTDMLLAVDRPVGGAGGLSGYVVMSNLMRWGDYDDDFLTGYGSGMMAKEREGVRHGSRPEQIWGYHGGGLWPHLNSTGTDAGFDPMTGYMKALSNSPDAATDFFTGPFIDKDTDGNPYERDTDGDGNKGKIDLTNFQYLFEDREWMQDQDSEGEDSISGRNYLAGALEAATTGHPAGELPTPETYRHSEEQAKLYADVVKSVSEVPSRLTDHSYMSDSLGQMSAEYMPDIHRALSAGDYKQDLLYPVEGSVAKPSEQDLTRFMYTLGQNPEGYAALTVGQHAYTASMMEHHFAHPEAFVADPRYSATENLELAITDVAQNAGEIQGTLATGRAYAAELDAGNKDAEFNDAITTAGEWGESLVGLGVGAATATATGPGAMVAGGVAETVAGQVIGSLTEGMMKDSSGEVIYRNGQEINGTRDSTFTLVEEAARKAGEKAGAPSPHIVAEVAKAAEAGFTHASTNTDGYLNGVGKPSELEKDE</sequence>
<keyword evidence="3" id="KW-1185">Reference proteome</keyword>
<feature type="compositionally biased region" description="Basic and acidic residues" evidence="1">
    <location>
        <begin position="395"/>
        <end position="413"/>
    </location>
</feature>
<evidence type="ECO:0000313" key="2">
    <source>
        <dbReference type="EMBL" id="PRH76824.1"/>
    </source>
</evidence>
<comment type="caution">
    <text evidence="2">The sequence shown here is derived from an EMBL/GenBank/DDBJ whole genome shotgun (WGS) entry which is preliminary data.</text>
</comment>
<dbReference type="AlphaFoldDB" id="A0A2S9PQY8"/>